<reference evidence="3 5" key="2">
    <citation type="journal article" date="2018" name="Microb. Genom.">
        <title>Deciphering the unexplored Leptospira diversity from soils uncovers genomic evolution to virulence.</title>
        <authorList>
            <person name="Thibeaux R."/>
            <person name="Iraola G."/>
            <person name="Ferres I."/>
            <person name="Bierque E."/>
            <person name="Girault D."/>
            <person name="Soupe-Gilbert M.E."/>
            <person name="Picardeau M."/>
            <person name="Goarant C."/>
        </authorList>
    </citation>
    <scope>NUCLEOTIDE SEQUENCE [LARGE SCALE GENOMIC DNA]</scope>
    <source>
        <strain evidence="3 5">ATI7-C-A5</strain>
    </source>
</reference>
<keyword evidence="2" id="KW-1133">Transmembrane helix</keyword>
<reference evidence="3" key="3">
    <citation type="submission" date="2023-10" db="EMBL/GenBank/DDBJ databases">
        <authorList>
            <person name="Picardeau M."/>
            <person name="Thibeaux R."/>
        </authorList>
    </citation>
    <scope>NUCLEOTIDE SEQUENCE</scope>
    <source>
        <strain evidence="3">ATI7-C-A5</strain>
    </source>
</reference>
<evidence type="ECO:0000313" key="4">
    <source>
        <dbReference type="EMBL" id="PJZ92583.1"/>
    </source>
</evidence>
<dbReference type="RefSeq" id="WP_100747706.1">
    <property type="nucleotide sequence ID" value="NZ_NPEF02000037.1"/>
</dbReference>
<feature type="compositionally biased region" description="Basic and acidic residues" evidence="1">
    <location>
        <begin position="64"/>
        <end position="73"/>
    </location>
</feature>
<dbReference type="EMBL" id="NPEF01000122">
    <property type="protein sequence ID" value="PJZ92583.1"/>
    <property type="molecule type" value="Genomic_DNA"/>
</dbReference>
<keyword evidence="2" id="KW-0812">Transmembrane</keyword>
<dbReference type="Proteomes" id="UP000232122">
    <property type="component" value="Unassembled WGS sequence"/>
</dbReference>
<protein>
    <submittedName>
        <fullName evidence="4">Uncharacterized protein</fullName>
    </submittedName>
</protein>
<evidence type="ECO:0000313" key="3">
    <source>
        <dbReference type="EMBL" id="MDV6237827.1"/>
    </source>
</evidence>
<dbReference type="AlphaFoldDB" id="A0A2N0BI25"/>
<dbReference type="EMBL" id="NPEF02000037">
    <property type="protein sequence ID" value="MDV6237827.1"/>
    <property type="molecule type" value="Genomic_DNA"/>
</dbReference>
<evidence type="ECO:0000313" key="5">
    <source>
        <dbReference type="Proteomes" id="UP000232122"/>
    </source>
</evidence>
<accession>A0A2N0BI25</accession>
<proteinExistence type="predicted"/>
<comment type="caution">
    <text evidence="4">The sequence shown here is derived from an EMBL/GenBank/DDBJ whole genome shotgun (WGS) entry which is preliminary data.</text>
</comment>
<evidence type="ECO:0000256" key="2">
    <source>
        <dbReference type="SAM" id="Phobius"/>
    </source>
</evidence>
<evidence type="ECO:0000256" key="1">
    <source>
        <dbReference type="SAM" id="MobiDB-lite"/>
    </source>
</evidence>
<feature type="region of interest" description="Disordered" evidence="1">
    <location>
        <begin position="48"/>
        <end position="73"/>
    </location>
</feature>
<dbReference type="OrthoDB" id="347924at2"/>
<sequence length="73" mass="8601">MNHWEILKLILMYTFGTTILFWFALSILTRAVVDIISFFSSWFITETSDQSKEISNEPCNNFSSEEKSERDLK</sequence>
<accession>A0A2N0B7U4</accession>
<gene>
    <name evidence="3" type="ORF">CH379_019550</name>
    <name evidence="4" type="ORF">CH379_12325</name>
</gene>
<name>A0A2N0BI25_9LEPT</name>
<reference evidence="4" key="1">
    <citation type="submission" date="2017-07" db="EMBL/GenBank/DDBJ databases">
        <title>Leptospira spp. isolated from tropical soils.</title>
        <authorList>
            <person name="Thibeaux R."/>
            <person name="Iraola G."/>
            <person name="Ferres I."/>
            <person name="Bierque E."/>
            <person name="Girault D."/>
            <person name="Soupe-Gilbert M.-E."/>
            <person name="Picardeau M."/>
            <person name="Goarant C."/>
        </authorList>
    </citation>
    <scope>NUCLEOTIDE SEQUENCE [LARGE SCALE GENOMIC DNA]</scope>
    <source>
        <strain evidence="4">ATI7-C-A5</strain>
    </source>
</reference>
<keyword evidence="2" id="KW-0472">Membrane</keyword>
<organism evidence="4">
    <name type="scientific">Leptospira ellisii</name>
    <dbReference type="NCBI Taxonomy" id="2023197"/>
    <lineage>
        <taxon>Bacteria</taxon>
        <taxon>Pseudomonadati</taxon>
        <taxon>Spirochaetota</taxon>
        <taxon>Spirochaetia</taxon>
        <taxon>Leptospirales</taxon>
        <taxon>Leptospiraceae</taxon>
        <taxon>Leptospira</taxon>
    </lineage>
</organism>
<feature type="transmembrane region" description="Helical" evidence="2">
    <location>
        <begin position="6"/>
        <end position="28"/>
    </location>
</feature>
<keyword evidence="5" id="KW-1185">Reference proteome</keyword>